<feature type="domain" description="Cryptic loci regulator 2 N-terminal" evidence="1">
    <location>
        <begin position="1"/>
        <end position="56"/>
    </location>
</feature>
<dbReference type="Pfam" id="PF16761">
    <property type="entry name" value="Clr2_transil"/>
    <property type="match status" value="1"/>
</dbReference>
<dbReference type="Proteomes" id="UP000759537">
    <property type="component" value="Unassembled WGS sequence"/>
</dbReference>
<evidence type="ECO:0000313" key="3">
    <source>
        <dbReference type="Proteomes" id="UP000759537"/>
    </source>
</evidence>
<dbReference type="AlphaFoldDB" id="A0A9P5K1C9"/>
<keyword evidence="3" id="KW-1185">Reference proteome</keyword>
<proteinExistence type="predicted"/>
<organism evidence="2 3">
    <name type="scientific">Russula ochroleuca</name>
    <dbReference type="NCBI Taxonomy" id="152965"/>
    <lineage>
        <taxon>Eukaryota</taxon>
        <taxon>Fungi</taxon>
        <taxon>Dikarya</taxon>
        <taxon>Basidiomycota</taxon>
        <taxon>Agaricomycotina</taxon>
        <taxon>Agaricomycetes</taxon>
        <taxon>Russulales</taxon>
        <taxon>Russulaceae</taxon>
        <taxon>Russula</taxon>
    </lineage>
</organism>
<dbReference type="GO" id="GO:0070824">
    <property type="term" value="C:SHREC complex"/>
    <property type="evidence" value="ECO:0007669"/>
    <property type="project" value="InterPro"/>
</dbReference>
<dbReference type="EMBL" id="WHVB01000016">
    <property type="protein sequence ID" value="KAF8475130.1"/>
    <property type="molecule type" value="Genomic_DNA"/>
</dbReference>
<protein>
    <recommendedName>
        <fullName evidence="1">Cryptic loci regulator 2 N-terminal domain-containing protein</fullName>
    </recommendedName>
</protein>
<accession>A0A9P5K1C9</accession>
<dbReference type="PANTHER" id="PTHR38046">
    <property type="entry name" value="CRYPTIC LOCI REGULATOR 2"/>
    <property type="match status" value="1"/>
</dbReference>
<reference evidence="2" key="1">
    <citation type="submission" date="2019-10" db="EMBL/GenBank/DDBJ databases">
        <authorList>
            <consortium name="DOE Joint Genome Institute"/>
            <person name="Kuo A."/>
            <person name="Miyauchi S."/>
            <person name="Kiss E."/>
            <person name="Drula E."/>
            <person name="Kohler A."/>
            <person name="Sanchez-Garcia M."/>
            <person name="Andreopoulos B."/>
            <person name="Barry K.W."/>
            <person name="Bonito G."/>
            <person name="Buee M."/>
            <person name="Carver A."/>
            <person name="Chen C."/>
            <person name="Cichocki N."/>
            <person name="Clum A."/>
            <person name="Culley D."/>
            <person name="Crous P.W."/>
            <person name="Fauchery L."/>
            <person name="Girlanda M."/>
            <person name="Hayes R."/>
            <person name="Keri Z."/>
            <person name="LaButti K."/>
            <person name="Lipzen A."/>
            <person name="Lombard V."/>
            <person name="Magnuson J."/>
            <person name="Maillard F."/>
            <person name="Morin E."/>
            <person name="Murat C."/>
            <person name="Nolan M."/>
            <person name="Ohm R."/>
            <person name="Pangilinan J."/>
            <person name="Pereira M."/>
            <person name="Perotto S."/>
            <person name="Peter M."/>
            <person name="Riley R."/>
            <person name="Sitrit Y."/>
            <person name="Stielow B."/>
            <person name="Szollosi G."/>
            <person name="Zifcakova L."/>
            <person name="Stursova M."/>
            <person name="Spatafora J.W."/>
            <person name="Tedersoo L."/>
            <person name="Vaario L.-M."/>
            <person name="Yamada A."/>
            <person name="Yan M."/>
            <person name="Wang P."/>
            <person name="Xu J."/>
            <person name="Bruns T."/>
            <person name="Baldrian P."/>
            <person name="Vilgalys R."/>
            <person name="Henrissat B."/>
            <person name="Grigoriev I.V."/>
            <person name="Hibbett D."/>
            <person name="Nagy L.G."/>
            <person name="Martin F.M."/>
        </authorList>
    </citation>
    <scope>NUCLEOTIDE SEQUENCE</scope>
    <source>
        <strain evidence="2">Prilba</strain>
    </source>
</reference>
<dbReference type="GO" id="GO:0031934">
    <property type="term" value="C:mating-type region heterochromatin"/>
    <property type="evidence" value="ECO:0007669"/>
    <property type="project" value="TreeGrafter"/>
</dbReference>
<gene>
    <name evidence="2" type="ORF">DFH94DRAFT_759371</name>
</gene>
<dbReference type="GO" id="GO:0030466">
    <property type="term" value="P:silent mating-type cassette heterochromatin formation"/>
    <property type="evidence" value="ECO:0007669"/>
    <property type="project" value="TreeGrafter"/>
</dbReference>
<dbReference type="PANTHER" id="PTHR38046:SF1">
    <property type="entry name" value="CRYPTIC LOCI REGULATOR 2"/>
    <property type="match status" value="1"/>
</dbReference>
<dbReference type="OrthoDB" id="2421327at2759"/>
<sequence length="70" mass="8268">MYRHYKGRQSSPRQDLYLIGSVHTNRFRCIPEFVPHAIWLMTDPILDRGNCECEYCAKVPQRVIPENLGF</sequence>
<comment type="caution">
    <text evidence="2">The sequence shown here is derived from an EMBL/GenBank/DDBJ whole genome shotgun (WGS) entry which is preliminary data.</text>
</comment>
<dbReference type="InterPro" id="IPR031915">
    <property type="entry name" value="Clr2_N"/>
</dbReference>
<reference evidence="2" key="2">
    <citation type="journal article" date="2020" name="Nat. Commun.">
        <title>Large-scale genome sequencing of mycorrhizal fungi provides insights into the early evolution of symbiotic traits.</title>
        <authorList>
            <person name="Miyauchi S."/>
            <person name="Kiss E."/>
            <person name="Kuo A."/>
            <person name="Drula E."/>
            <person name="Kohler A."/>
            <person name="Sanchez-Garcia M."/>
            <person name="Morin E."/>
            <person name="Andreopoulos B."/>
            <person name="Barry K.W."/>
            <person name="Bonito G."/>
            <person name="Buee M."/>
            <person name="Carver A."/>
            <person name="Chen C."/>
            <person name="Cichocki N."/>
            <person name="Clum A."/>
            <person name="Culley D."/>
            <person name="Crous P.W."/>
            <person name="Fauchery L."/>
            <person name="Girlanda M."/>
            <person name="Hayes R.D."/>
            <person name="Keri Z."/>
            <person name="LaButti K."/>
            <person name="Lipzen A."/>
            <person name="Lombard V."/>
            <person name="Magnuson J."/>
            <person name="Maillard F."/>
            <person name="Murat C."/>
            <person name="Nolan M."/>
            <person name="Ohm R.A."/>
            <person name="Pangilinan J."/>
            <person name="Pereira M.F."/>
            <person name="Perotto S."/>
            <person name="Peter M."/>
            <person name="Pfister S."/>
            <person name="Riley R."/>
            <person name="Sitrit Y."/>
            <person name="Stielow J.B."/>
            <person name="Szollosi G."/>
            <person name="Zifcakova L."/>
            <person name="Stursova M."/>
            <person name="Spatafora J.W."/>
            <person name="Tedersoo L."/>
            <person name="Vaario L.M."/>
            <person name="Yamada A."/>
            <person name="Yan M."/>
            <person name="Wang P."/>
            <person name="Xu J."/>
            <person name="Bruns T."/>
            <person name="Baldrian P."/>
            <person name="Vilgalys R."/>
            <person name="Dunand C."/>
            <person name="Henrissat B."/>
            <person name="Grigoriev I.V."/>
            <person name="Hibbett D."/>
            <person name="Nagy L.G."/>
            <person name="Martin F.M."/>
        </authorList>
    </citation>
    <scope>NUCLEOTIDE SEQUENCE</scope>
    <source>
        <strain evidence="2">Prilba</strain>
    </source>
</reference>
<dbReference type="GO" id="GO:0033553">
    <property type="term" value="C:rDNA heterochromatin"/>
    <property type="evidence" value="ECO:0007669"/>
    <property type="project" value="TreeGrafter"/>
</dbReference>
<evidence type="ECO:0000313" key="2">
    <source>
        <dbReference type="EMBL" id="KAF8475130.1"/>
    </source>
</evidence>
<name>A0A9P5K1C9_9AGAM</name>
<evidence type="ECO:0000259" key="1">
    <source>
        <dbReference type="Pfam" id="PF16761"/>
    </source>
</evidence>
<dbReference type="InterPro" id="IPR038986">
    <property type="entry name" value="Clr2"/>
</dbReference>